<evidence type="ECO:0000313" key="3">
    <source>
        <dbReference type="Proteomes" id="UP000414233"/>
    </source>
</evidence>
<gene>
    <name evidence="2" type="ORF">PTE30175_00901</name>
</gene>
<proteinExistence type="predicted"/>
<name>A0A5E4SRM7_9BURK</name>
<organism evidence="2 3">
    <name type="scientific">Pandoraea terrae</name>
    <dbReference type="NCBI Taxonomy" id="1537710"/>
    <lineage>
        <taxon>Bacteria</taxon>
        <taxon>Pseudomonadati</taxon>
        <taxon>Pseudomonadota</taxon>
        <taxon>Betaproteobacteria</taxon>
        <taxon>Burkholderiales</taxon>
        <taxon>Burkholderiaceae</taxon>
        <taxon>Pandoraea</taxon>
    </lineage>
</organism>
<evidence type="ECO:0000313" key="2">
    <source>
        <dbReference type="EMBL" id="VVD77781.1"/>
    </source>
</evidence>
<protein>
    <submittedName>
        <fullName evidence="2">Uncharacterized protein</fullName>
    </submittedName>
</protein>
<dbReference type="EMBL" id="CABPRZ010000003">
    <property type="protein sequence ID" value="VVD77781.1"/>
    <property type="molecule type" value="Genomic_DNA"/>
</dbReference>
<evidence type="ECO:0000256" key="1">
    <source>
        <dbReference type="SAM" id="MobiDB-lite"/>
    </source>
</evidence>
<keyword evidence="3" id="KW-1185">Reference proteome</keyword>
<feature type="compositionally biased region" description="Basic and acidic residues" evidence="1">
    <location>
        <begin position="39"/>
        <end position="60"/>
    </location>
</feature>
<dbReference type="AlphaFoldDB" id="A0A5E4SRM7"/>
<accession>A0A5E4SRM7</accession>
<dbReference type="RefSeq" id="WP_224788598.1">
    <property type="nucleotide sequence ID" value="NZ_CABPRZ010000003.1"/>
</dbReference>
<reference evidence="2 3" key="1">
    <citation type="submission" date="2019-08" db="EMBL/GenBank/DDBJ databases">
        <authorList>
            <person name="Peeters C."/>
        </authorList>
    </citation>
    <scope>NUCLEOTIDE SEQUENCE [LARGE SCALE GENOMIC DNA]</scope>
    <source>
        <strain evidence="2 3">LMG 30175</strain>
    </source>
</reference>
<sequence>MSTSSIEVLANAWAQVPDEVTREIENALLESDDPNTKSYRHEERMQAMQERIDRVRDQPC</sequence>
<feature type="region of interest" description="Disordered" evidence="1">
    <location>
        <begin position="30"/>
        <end position="60"/>
    </location>
</feature>
<dbReference type="Proteomes" id="UP000414233">
    <property type="component" value="Unassembled WGS sequence"/>
</dbReference>